<sequence>MHQDLQCTHPANVSDTFHQSGTTSSQHNYDDEWLVIEQQAAQASSIPVPVDLLASAVQSVRDSDCALSSIPGTRSLTPKCSDIVSSAGNSTTGGSSTIPMTEILSSGAFSLPKSRSSTLPGAGLIAGLMLPQHLLPHSHLQSTSTLSLEEIINLYGYFAVPQTYPCTPSALQQAYQDSSVFHDPLAGAKYNLQQLKGVLPGSSLPLSSANISSYGGYPTNLSGRFLNDLSSTPNVVSGNPANFSESFVNDLPTTPNGCAVGNNDFLHARYKQGNNFAILQQVKDYGPGSRTLSTVPDNRYYNFQGQGQLLSTYQKGCINVNHSRQRISQDEQRKSLGDLVFRSSQGPSKQTHPFWQHIYSWL</sequence>
<evidence type="ECO:0000313" key="2">
    <source>
        <dbReference type="EMBL" id="KAJ9147146.1"/>
    </source>
</evidence>
<protein>
    <recommendedName>
        <fullName evidence="4">Nucleic acid binding NABP domain-containing protein</fullName>
    </recommendedName>
</protein>
<dbReference type="PANTHER" id="PTHR46445:SF7">
    <property type="entry name" value="GBF-INTERACTING PROTEIN 1 N-TERMINAL DOMAIN-CONTAINING PROTEIN"/>
    <property type="match status" value="1"/>
</dbReference>
<keyword evidence="3" id="KW-1185">Reference proteome</keyword>
<evidence type="ECO:0000256" key="1">
    <source>
        <dbReference type="SAM" id="MobiDB-lite"/>
    </source>
</evidence>
<organism evidence="2 3">
    <name type="scientific">Hevea brasiliensis</name>
    <name type="common">Para rubber tree</name>
    <name type="synonym">Siphonia brasiliensis</name>
    <dbReference type="NCBI Taxonomy" id="3981"/>
    <lineage>
        <taxon>Eukaryota</taxon>
        <taxon>Viridiplantae</taxon>
        <taxon>Streptophyta</taxon>
        <taxon>Embryophyta</taxon>
        <taxon>Tracheophyta</taxon>
        <taxon>Spermatophyta</taxon>
        <taxon>Magnoliopsida</taxon>
        <taxon>eudicotyledons</taxon>
        <taxon>Gunneridae</taxon>
        <taxon>Pentapetalae</taxon>
        <taxon>rosids</taxon>
        <taxon>fabids</taxon>
        <taxon>Malpighiales</taxon>
        <taxon>Euphorbiaceae</taxon>
        <taxon>Crotonoideae</taxon>
        <taxon>Micrandreae</taxon>
        <taxon>Hevea</taxon>
    </lineage>
</organism>
<name>A0ABQ9KS15_HEVBR</name>
<reference evidence="2" key="1">
    <citation type="journal article" date="2023" name="Plant Biotechnol. J.">
        <title>Chromosome-level wild Hevea brasiliensis genome provides new tools for genomic-assisted breeding and valuable loci to elevate rubber yield.</title>
        <authorList>
            <person name="Cheng H."/>
            <person name="Song X."/>
            <person name="Hu Y."/>
            <person name="Wu T."/>
            <person name="Yang Q."/>
            <person name="An Z."/>
            <person name="Feng S."/>
            <person name="Deng Z."/>
            <person name="Wu W."/>
            <person name="Zeng X."/>
            <person name="Tu M."/>
            <person name="Wang X."/>
            <person name="Huang H."/>
        </authorList>
    </citation>
    <scope>NUCLEOTIDE SEQUENCE</scope>
    <source>
        <strain evidence="2">MT/VB/25A 57/8</strain>
    </source>
</reference>
<dbReference type="EMBL" id="JARPOI010000016">
    <property type="protein sequence ID" value="KAJ9147146.1"/>
    <property type="molecule type" value="Genomic_DNA"/>
</dbReference>
<accession>A0ABQ9KS15</accession>
<dbReference type="Proteomes" id="UP001174677">
    <property type="component" value="Chromosome 16"/>
</dbReference>
<feature type="region of interest" description="Disordered" evidence="1">
    <location>
        <begin position="1"/>
        <end position="24"/>
    </location>
</feature>
<proteinExistence type="predicted"/>
<comment type="caution">
    <text evidence="2">The sequence shown here is derived from an EMBL/GenBank/DDBJ whole genome shotgun (WGS) entry which is preliminary data.</text>
</comment>
<evidence type="ECO:0008006" key="4">
    <source>
        <dbReference type="Google" id="ProtNLM"/>
    </source>
</evidence>
<dbReference type="PANTHER" id="PTHR46445">
    <property type="entry name" value="RNA POLYMERASE II DEGRADATION FACTOR-LIKE PROTEIN (DUF1296)"/>
    <property type="match status" value="1"/>
</dbReference>
<evidence type="ECO:0000313" key="3">
    <source>
        <dbReference type="Proteomes" id="UP001174677"/>
    </source>
</evidence>
<gene>
    <name evidence="2" type="ORF">P3X46_029338</name>
</gene>